<dbReference type="PROSITE" id="PS00409">
    <property type="entry name" value="PROKAR_NTER_METHYL"/>
    <property type="match status" value="1"/>
</dbReference>
<dbReference type="AlphaFoldDB" id="A0A2V1H391"/>
<proteinExistence type="inferred from homology"/>
<evidence type="ECO:0000256" key="3">
    <source>
        <dbReference type="SAM" id="Phobius"/>
    </source>
</evidence>
<keyword evidence="5" id="KW-1185">Reference proteome</keyword>
<keyword evidence="3" id="KW-0812">Transmembrane</keyword>
<dbReference type="NCBIfam" id="TIGR02532">
    <property type="entry name" value="IV_pilin_GFxxxE"/>
    <property type="match status" value="1"/>
</dbReference>
<dbReference type="Proteomes" id="UP000244906">
    <property type="component" value="Unassembled WGS sequence"/>
</dbReference>
<dbReference type="SUPFAM" id="SSF54523">
    <property type="entry name" value="Pili subunits"/>
    <property type="match status" value="1"/>
</dbReference>
<keyword evidence="3" id="KW-1133">Transmembrane helix</keyword>
<dbReference type="PANTHER" id="PTHR30093:SF34">
    <property type="entry name" value="PREPILIN PEPTIDASE-DEPENDENT PROTEIN D"/>
    <property type="match status" value="1"/>
</dbReference>
<evidence type="ECO:0000313" key="4">
    <source>
        <dbReference type="EMBL" id="PVZ72440.1"/>
    </source>
</evidence>
<comment type="similarity">
    <text evidence="1">Belongs to the N-Me-Phe pilin family.</text>
</comment>
<keyword evidence="2" id="KW-0488">Methylation</keyword>
<comment type="caution">
    <text evidence="4">The sequence shown here is derived from an EMBL/GenBank/DDBJ whole genome shotgun (WGS) entry which is preliminary data.</text>
</comment>
<keyword evidence="3" id="KW-0472">Membrane</keyword>
<dbReference type="InterPro" id="IPR012902">
    <property type="entry name" value="N_methyl_site"/>
</dbReference>
<reference evidence="4 5" key="1">
    <citation type="submission" date="2018-04" db="EMBL/GenBank/DDBJ databases">
        <title>Thalassorhabdus spongiae gen. nov., sp. nov., isolated from a marine sponge in South-West Iceland.</title>
        <authorList>
            <person name="Knobloch S."/>
            <person name="Daussin A."/>
            <person name="Johannsson R."/>
            <person name="Marteinsson V.T."/>
        </authorList>
    </citation>
    <scope>NUCLEOTIDE SEQUENCE [LARGE SCALE GENOMIC DNA]</scope>
    <source>
        <strain evidence="4 5">Hp12</strain>
    </source>
</reference>
<dbReference type="OrthoDB" id="5918848at2"/>
<evidence type="ECO:0000256" key="1">
    <source>
        <dbReference type="ARBA" id="ARBA00005233"/>
    </source>
</evidence>
<organism evidence="4 5">
    <name type="scientific">Pelagibaculum spongiae</name>
    <dbReference type="NCBI Taxonomy" id="2080658"/>
    <lineage>
        <taxon>Bacteria</taxon>
        <taxon>Pseudomonadati</taxon>
        <taxon>Pseudomonadota</taxon>
        <taxon>Gammaproteobacteria</taxon>
        <taxon>Oceanospirillales</taxon>
        <taxon>Pelagibaculum</taxon>
    </lineage>
</organism>
<evidence type="ECO:0000313" key="5">
    <source>
        <dbReference type="Proteomes" id="UP000244906"/>
    </source>
</evidence>
<protein>
    <submittedName>
        <fullName evidence="4">Pilin</fullName>
    </submittedName>
</protein>
<feature type="transmembrane region" description="Helical" evidence="3">
    <location>
        <begin position="12"/>
        <end position="32"/>
    </location>
</feature>
<dbReference type="InterPro" id="IPR045584">
    <property type="entry name" value="Pilin-like"/>
</dbReference>
<sequence>MKASISKGFTLIELMIVIAIIGILAAVAVPQYKTYTQRATVNTQALNAIRPAQLAVAEYASTFAKLPLPADLVKYGISATATDNKLGKIASVAYGYTAGDANAVITTTFDTAANGVPSDLAGLKLDVLATIGTAGGISFSVDATKLGTSGYVSLKLAPKTL</sequence>
<gene>
    <name evidence="4" type="ORF">DC094_05395</name>
</gene>
<dbReference type="PANTHER" id="PTHR30093">
    <property type="entry name" value="GENERAL SECRETION PATHWAY PROTEIN G"/>
    <property type="match status" value="1"/>
</dbReference>
<accession>A0A2V1H391</accession>
<dbReference type="Gene3D" id="3.30.700.10">
    <property type="entry name" value="Glycoprotein, Type 4 Pilin"/>
    <property type="match status" value="1"/>
</dbReference>
<dbReference type="EMBL" id="QDDL01000001">
    <property type="protein sequence ID" value="PVZ72440.1"/>
    <property type="molecule type" value="Genomic_DNA"/>
</dbReference>
<name>A0A2V1H391_9GAMM</name>
<evidence type="ECO:0000256" key="2">
    <source>
        <dbReference type="ARBA" id="ARBA00022481"/>
    </source>
</evidence>
<dbReference type="Pfam" id="PF07963">
    <property type="entry name" value="N_methyl"/>
    <property type="match status" value="1"/>
</dbReference>
<dbReference type="RefSeq" id="WP_116686026.1">
    <property type="nucleotide sequence ID" value="NZ_CAWNYD010000001.1"/>
</dbReference>